<dbReference type="PANTHER" id="PTHR34606:SF15">
    <property type="entry name" value="BON DOMAIN-CONTAINING PROTEIN"/>
    <property type="match status" value="1"/>
</dbReference>
<accession>A0AAE9KI99</accession>
<evidence type="ECO:0000259" key="2">
    <source>
        <dbReference type="PROSITE" id="PS50914"/>
    </source>
</evidence>
<gene>
    <name evidence="3" type="ORF">EV680_10424</name>
    <name evidence="4" type="ORF">LVJ78_10125</name>
</gene>
<dbReference type="RefSeq" id="WP_132952812.1">
    <property type="nucleotide sequence ID" value="NZ_CALJUB010000040.1"/>
</dbReference>
<name>A0AAE9KI99_9NEIS</name>
<reference evidence="4" key="2">
    <citation type="submission" date="2021-12" db="EMBL/GenBank/DDBJ databases">
        <authorList>
            <person name="Veyrier F.J."/>
        </authorList>
    </citation>
    <scope>NUCLEOTIDE SEQUENCE</scope>
    <source>
        <strain evidence="4">1258/02</strain>
    </source>
</reference>
<evidence type="ECO:0000313" key="4">
    <source>
        <dbReference type="EMBL" id="UOO79038.1"/>
    </source>
</evidence>
<dbReference type="EMBL" id="CP091507">
    <property type="protein sequence ID" value="UOO79038.1"/>
    <property type="molecule type" value="Genomic_DNA"/>
</dbReference>
<protein>
    <submittedName>
        <fullName evidence="4">BON domain-containing protein</fullName>
    </submittedName>
    <submittedName>
        <fullName evidence="3">Osmotically-inducible protein OsmY</fullName>
    </submittedName>
</protein>
<feature type="chain" id="PRO_5041962063" evidence="1">
    <location>
        <begin position="27"/>
        <end position="203"/>
    </location>
</feature>
<dbReference type="AlphaFoldDB" id="A0AAE9KI99"/>
<organism evidence="4 6">
    <name type="scientific">Uruburuella suis</name>
    <dbReference type="NCBI Taxonomy" id="252130"/>
    <lineage>
        <taxon>Bacteria</taxon>
        <taxon>Pseudomonadati</taxon>
        <taxon>Pseudomonadota</taxon>
        <taxon>Betaproteobacteria</taxon>
        <taxon>Neisseriales</taxon>
        <taxon>Neisseriaceae</taxon>
        <taxon>Uruburuella</taxon>
    </lineage>
</organism>
<evidence type="ECO:0000313" key="5">
    <source>
        <dbReference type="Proteomes" id="UP000294721"/>
    </source>
</evidence>
<dbReference type="InterPro" id="IPR051686">
    <property type="entry name" value="Lipoprotein_DolP"/>
</dbReference>
<dbReference type="PANTHER" id="PTHR34606">
    <property type="entry name" value="BON DOMAIN-CONTAINING PROTEIN"/>
    <property type="match status" value="1"/>
</dbReference>
<dbReference type="EMBL" id="SLXE01000004">
    <property type="protein sequence ID" value="TCP09159.1"/>
    <property type="molecule type" value="Genomic_DNA"/>
</dbReference>
<keyword evidence="5" id="KW-1185">Reference proteome</keyword>
<dbReference type="Proteomes" id="UP000829756">
    <property type="component" value="Chromosome"/>
</dbReference>
<feature type="signal peptide" evidence="1">
    <location>
        <begin position="1"/>
        <end position="26"/>
    </location>
</feature>
<dbReference type="KEGG" id="usu:LVJ78_10125"/>
<dbReference type="Proteomes" id="UP000294721">
    <property type="component" value="Unassembled WGS sequence"/>
</dbReference>
<reference evidence="4" key="3">
    <citation type="journal article" date="2022" name="Res Sq">
        <title>Evolution of multicellular longitudinally dividing oral cavity symbionts (Neisseriaceae).</title>
        <authorList>
            <person name="Nyongesa S."/>
            <person name="Weber P."/>
            <person name="Bernet E."/>
            <person name="Pullido F."/>
            <person name="Nieckarz M."/>
            <person name="Delaby M."/>
            <person name="Nieves C."/>
            <person name="Viehboeck T."/>
            <person name="Krause N."/>
            <person name="Rivera-Millot A."/>
            <person name="Nakamura A."/>
            <person name="Vischer N."/>
            <person name="VanNieuwenhze M."/>
            <person name="Brun Y."/>
            <person name="Cava F."/>
            <person name="Bulgheresi S."/>
            <person name="Veyrier F."/>
        </authorList>
    </citation>
    <scope>NUCLEOTIDE SEQUENCE</scope>
    <source>
        <strain evidence="4">1258/02</strain>
    </source>
</reference>
<evidence type="ECO:0000256" key="1">
    <source>
        <dbReference type="SAM" id="SignalP"/>
    </source>
</evidence>
<evidence type="ECO:0000313" key="6">
    <source>
        <dbReference type="Proteomes" id="UP000829756"/>
    </source>
</evidence>
<keyword evidence="1" id="KW-0732">Signal</keyword>
<dbReference type="PROSITE" id="PS51257">
    <property type="entry name" value="PROKAR_LIPOPROTEIN"/>
    <property type="match status" value="1"/>
</dbReference>
<dbReference type="InterPro" id="IPR007055">
    <property type="entry name" value="BON_dom"/>
</dbReference>
<feature type="domain" description="BON" evidence="2">
    <location>
        <begin position="53"/>
        <end position="123"/>
    </location>
</feature>
<evidence type="ECO:0000313" key="3">
    <source>
        <dbReference type="EMBL" id="TCP09159.1"/>
    </source>
</evidence>
<reference evidence="3 5" key="1">
    <citation type="submission" date="2019-03" db="EMBL/GenBank/DDBJ databases">
        <title>Genomic Encyclopedia of Type Strains, Phase IV (KMG-IV): sequencing the most valuable type-strain genomes for metagenomic binning, comparative biology and taxonomic classification.</title>
        <authorList>
            <person name="Goeker M."/>
        </authorList>
    </citation>
    <scope>NUCLEOTIDE SEQUENCE [LARGE SCALE GENOMIC DNA]</scope>
    <source>
        <strain evidence="3 5">DSM 17474</strain>
    </source>
</reference>
<dbReference type="PROSITE" id="PS50914">
    <property type="entry name" value="BON"/>
    <property type="match status" value="1"/>
</dbReference>
<proteinExistence type="predicted"/>
<dbReference type="Pfam" id="PF04972">
    <property type="entry name" value="BON"/>
    <property type="match status" value="2"/>
</dbReference>
<sequence>MSIKKHALTLAAATLLAAGLSGCVGAIVGGAAVGGASAIDRRSTGAQADDEVMELRIRNTANTYLRQNNAAEGFEPKLAVVSYNRHILLLGQVATEGEKNFVEQVARAEQSAQAVYNYIEVAPQARTFGNVSADTWSTTKVRTTLLGIQGVIPSRVKIVTYEGTTYVMGILTPEEQAAVTEKVSTTAGVQKVVTLYQTYIQQP</sequence>